<proteinExistence type="predicted"/>
<evidence type="ECO:0000313" key="2">
    <source>
        <dbReference type="EMBL" id="ERK59652.1"/>
    </source>
</evidence>
<keyword evidence="1" id="KW-1133">Transmembrane helix</keyword>
<name>U2SA35_9BACL</name>
<sequence>FLSVRFFVEPLFFAIIAKTVLFVLGSVSNTGHEKKIYTLTILYLSIILQ</sequence>
<dbReference type="EMBL" id="AWVP01000022">
    <property type="protein sequence ID" value="ERK59652.1"/>
    <property type="molecule type" value="Genomic_DNA"/>
</dbReference>
<evidence type="ECO:0000313" key="3">
    <source>
        <dbReference type="Proteomes" id="UP000016637"/>
    </source>
</evidence>
<protein>
    <submittedName>
        <fullName evidence="2">Uncharacterized protein</fullName>
    </submittedName>
</protein>
<keyword evidence="1" id="KW-0812">Transmembrane</keyword>
<reference evidence="2 3" key="1">
    <citation type="submission" date="2013-08" db="EMBL/GenBank/DDBJ databases">
        <authorList>
            <person name="Weinstock G."/>
            <person name="Sodergren E."/>
            <person name="Wylie T."/>
            <person name="Fulton L."/>
            <person name="Fulton R."/>
            <person name="Fronick C."/>
            <person name="O'Laughlin M."/>
            <person name="Godfrey J."/>
            <person name="Miner T."/>
            <person name="Herter B."/>
            <person name="Appelbaum E."/>
            <person name="Cordes M."/>
            <person name="Lek S."/>
            <person name="Wollam A."/>
            <person name="Pepin K.H."/>
            <person name="Palsikar V.B."/>
            <person name="Mitreva M."/>
            <person name="Wilson R.K."/>
        </authorList>
    </citation>
    <scope>NUCLEOTIDE SEQUENCE [LARGE SCALE GENOMIC DNA]</scope>
    <source>
        <strain evidence="2 3">ATCC 700627</strain>
    </source>
</reference>
<organism evidence="2 3">
    <name type="scientific">Gemella bergeri ATCC 700627</name>
    <dbReference type="NCBI Taxonomy" id="1321820"/>
    <lineage>
        <taxon>Bacteria</taxon>
        <taxon>Bacillati</taxon>
        <taxon>Bacillota</taxon>
        <taxon>Bacilli</taxon>
        <taxon>Bacillales</taxon>
        <taxon>Gemellaceae</taxon>
        <taxon>Gemella</taxon>
    </lineage>
</organism>
<accession>U2SA35</accession>
<dbReference type="Proteomes" id="UP000016637">
    <property type="component" value="Unassembled WGS sequence"/>
</dbReference>
<gene>
    <name evidence="2" type="ORF">HMPREF1983_00447</name>
</gene>
<keyword evidence="1" id="KW-0472">Membrane</keyword>
<dbReference type="AlphaFoldDB" id="U2SA35"/>
<keyword evidence="3" id="KW-1185">Reference proteome</keyword>
<evidence type="ECO:0000256" key="1">
    <source>
        <dbReference type="SAM" id="Phobius"/>
    </source>
</evidence>
<feature type="non-terminal residue" evidence="2">
    <location>
        <position position="1"/>
    </location>
</feature>
<dbReference type="HOGENOM" id="CLU_3146217_0_0_9"/>
<comment type="caution">
    <text evidence="2">The sequence shown here is derived from an EMBL/GenBank/DDBJ whole genome shotgun (WGS) entry which is preliminary data.</text>
</comment>
<feature type="transmembrane region" description="Helical" evidence="1">
    <location>
        <begin position="6"/>
        <end position="27"/>
    </location>
</feature>